<feature type="active site" evidence="10">
    <location>
        <position position="154"/>
    </location>
</feature>
<dbReference type="CDD" id="cd00798">
    <property type="entry name" value="INT_XerDC_C"/>
    <property type="match status" value="1"/>
</dbReference>
<keyword evidence="6 10" id="KW-0229">DNA integration</keyword>
<dbReference type="Pfam" id="PF00589">
    <property type="entry name" value="Phage_integrase"/>
    <property type="match status" value="1"/>
</dbReference>
<sequence length="308" mass="35698">MEAIFMATPVELFITYLESERQYSVDTVTAYREDLAAFQQFLSTTDSQDDLLKVTKLDVQVYLSQLYDEHKARTTIARKISSLRSFYDFMIREGLQSKNPFAYVTLKKRPAPLPRFFYEKEMTALFQAAAANPDDLLAKRDSAILEVLYGTGIRVSECCQLQLVDIDFDRQLMLIHGKGNKERYVPFGHYAKDALTEYMQMTRQPLMAKYHKDHQTVFINHYGDPITSTGIEYVLNQMIDRSTLTGDIHPHMLRHTFATHLLNNGADLRTVQELLGHSSLSTTQIYTHVTKSQLQRDYRRFFPRATHD</sequence>
<keyword evidence="8 10" id="KW-0233">DNA recombination</keyword>
<dbReference type="EMBL" id="AZEE01000028">
    <property type="protein sequence ID" value="KRK98093.1"/>
    <property type="molecule type" value="Genomic_DNA"/>
</dbReference>
<dbReference type="NCBIfam" id="TIGR02224">
    <property type="entry name" value="recomb_XerC"/>
    <property type="match status" value="1"/>
</dbReference>
<dbReference type="NCBIfam" id="NF001399">
    <property type="entry name" value="PRK00283.1"/>
    <property type="match status" value="1"/>
</dbReference>
<keyword evidence="15" id="KW-1185">Reference proteome</keyword>
<dbReference type="InterPro" id="IPR044068">
    <property type="entry name" value="CB"/>
</dbReference>
<feature type="active site" evidence="10">
    <location>
        <position position="178"/>
    </location>
</feature>
<dbReference type="Gene3D" id="1.10.443.10">
    <property type="entry name" value="Intergrase catalytic core"/>
    <property type="match status" value="1"/>
</dbReference>
<feature type="domain" description="Core-binding (CB)" evidence="13">
    <location>
        <begin position="4"/>
        <end position="91"/>
    </location>
</feature>
<organism evidence="14 15">
    <name type="scientific">Secundilactobacillus odoratitofui DSM 19909 = JCM 15043</name>
    <dbReference type="NCBI Taxonomy" id="1423776"/>
    <lineage>
        <taxon>Bacteria</taxon>
        <taxon>Bacillati</taxon>
        <taxon>Bacillota</taxon>
        <taxon>Bacilli</taxon>
        <taxon>Lactobacillales</taxon>
        <taxon>Lactobacillaceae</taxon>
        <taxon>Secundilactobacillus</taxon>
    </lineage>
</organism>
<evidence type="ECO:0000256" key="1">
    <source>
        <dbReference type="ARBA" id="ARBA00004496"/>
    </source>
</evidence>
<dbReference type="InterPro" id="IPR002104">
    <property type="entry name" value="Integrase_catalytic"/>
</dbReference>
<dbReference type="InterPro" id="IPR011931">
    <property type="entry name" value="Recomb_XerC"/>
</dbReference>
<dbReference type="PROSITE" id="PS51898">
    <property type="entry name" value="TYR_RECOMBINASE"/>
    <property type="match status" value="1"/>
</dbReference>
<comment type="function">
    <text evidence="10">Site-specific tyrosine recombinase, which acts by catalyzing the cutting and rejoining of the recombining DNA molecules. The XerC-XerD complex is essential to convert dimers of the bacterial chromosome into monomers to permit their segregation at cell division. It also contributes to the segregational stability of plasmids.</text>
</comment>
<dbReference type="InterPro" id="IPR004107">
    <property type="entry name" value="Integrase_SAM-like_N"/>
</dbReference>
<dbReference type="InterPro" id="IPR050090">
    <property type="entry name" value="Tyrosine_recombinase_XerCD"/>
</dbReference>
<dbReference type="Proteomes" id="UP000051160">
    <property type="component" value="Unassembled WGS sequence"/>
</dbReference>
<proteinExistence type="inferred from homology"/>
<evidence type="ECO:0000259" key="13">
    <source>
        <dbReference type="PROSITE" id="PS51900"/>
    </source>
</evidence>
<evidence type="ECO:0000256" key="3">
    <source>
        <dbReference type="ARBA" id="ARBA00022490"/>
    </source>
</evidence>
<comment type="similarity">
    <text evidence="2 10">Belongs to the 'phage' integrase family. XerC subfamily.</text>
</comment>
<feature type="active site" description="O-(3'-phospho-DNA)-tyrosine intermediate" evidence="10">
    <location>
        <position position="286"/>
    </location>
</feature>
<dbReference type="HAMAP" id="MF_01808">
    <property type="entry name" value="Recomb_XerC_XerD"/>
    <property type="match status" value="1"/>
</dbReference>
<keyword evidence="3 10" id="KW-0963">Cytoplasm</keyword>
<protein>
    <recommendedName>
        <fullName evidence="10 11">Tyrosine recombinase XerC</fullName>
    </recommendedName>
</protein>
<dbReference type="GO" id="GO:0005737">
    <property type="term" value="C:cytoplasm"/>
    <property type="evidence" value="ECO:0007669"/>
    <property type="project" value="UniProtKB-SubCell"/>
</dbReference>
<evidence type="ECO:0000256" key="11">
    <source>
        <dbReference type="NCBIfam" id="TIGR02224"/>
    </source>
</evidence>
<feature type="domain" description="Tyr recombinase" evidence="12">
    <location>
        <begin position="112"/>
        <end position="299"/>
    </location>
</feature>
<keyword evidence="4 10" id="KW-0132">Cell division</keyword>
<keyword evidence="9 10" id="KW-0131">Cell cycle</keyword>
<dbReference type="InterPro" id="IPR011010">
    <property type="entry name" value="DNA_brk_join_enz"/>
</dbReference>
<evidence type="ECO:0000256" key="10">
    <source>
        <dbReference type="HAMAP-Rule" id="MF_01808"/>
    </source>
</evidence>
<dbReference type="InterPro" id="IPR013762">
    <property type="entry name" value="Integrase-like_cat_sf"/>
</dbReference>
<dbReference type="GO" id="GO:0006313">
    <property type="term" value="P:DNA transposition"/>
    <property type="evidence" value="ECO:0007669"/>
    <property type="project" value="UniProtKB-UniRule"/>
</dbReference>
<feature type="active site" evidence="10">
    <location>
        <position position="277"/>
    </location>
</feature>
<evidence type="ECO:0000256" key="8">
    <source>
        <dbReference type="ARBA" id="ARBA00023172"/>
    </source>
</evidence>
<dbReference type="GO" id="GO:0003677">
    <property type="term" value="F:DNA binding"/>
    <property type="evidence" value="ECO:0007669"/>
    <property type="project" value="UniProtKB-UniRule"/>
</dbReference>
<keyword evidence="7 10" id="KW-0238">DNA-binding</keyword>
<evidence type="ECO:0000313" key="15">
    <source>
        <dbReference type="Proteomes" id="UP000051160"/>
    </source>
</evidence>
<evidence type="ECO:0000313" key="14">
    <source>
        <dbReference type="EMBL" id="KRK98093.1"/>
    </source>
</evidence>
<dbReference type="GO" id="GO:0009037">
    <property type="term" value="F:tyrosine-based site-specific recombinase activity"/>
    <property type="evidence" value="ECO:0007669"/>
    <property type="project" value="UniProtKB-UniRule"/>
</dbReference>
<dbReference type="Pfam" id="PF02899">
    <property type="entry name" value="Phage_int_SAM_1"/>
    <property type="match status" value="1"/>
</dbReference>
<dbReference type="NCBIfam" id="NF040815">
    <property type="entry name" value="recomb_XerA_Arch"/>
    <property type="match status" value="1"/>
</dbReference>
<dbReference type="AlphaFoldDB" id="A0A0R1LQR0"/>
<dbReference type="PANTHER" id="PTHR30349">
    <property type="entry name" value="PHAGE INTEGRASE-RELATED"/>
    <property type="match status" value="1"/>
</dbReference>
<evidence type="ECO:0000256" key="2">
    <source>
        <dbReference type="ARBA" id="ARBA00006657"/>
    </source>
</evidence>
<feature type="active site" evidence="10">
    <location>
        <position position="254"/>
    </location>
</feature>
<comment type="caution">
    <text evidence="14">The sequence shown here is derived from an EMBL/GenBank/DDBJ whole genome shotgun (WGS) entry which is preliminary data.</text>
</comment>
<keyword evidence="5 10" id="KW-0159">Chromosome partition</keyword>
<dbReference type="PANTHER" id="PTHR30349:SF77">
    <property type="entry name" value="TYROSINE RECOMBINASE XERC"/>
    <property type="match status" value="1"/>
</dbReference>
<dbReference type="GO" id="GO:0007059">
    <property type="term" value="P:chromosome segregation"/>
    <property type="evidence" value="ECO:0007669"/>
    <property type="project" value="UniProtKB-UniRule"/>
</dbReference>
<dbReference type="InterPro" id="IPR023009">
    <property type="entry name" value="Tyrosine_recombinase_XerC/XerD"/>
</dbReference>
<dbReference type="STRING" id="1423776.FD04_GL001071"/>
<comment type="subunit">
    <text evidence="10">Forms a cyclic heterotetrameric complex composed of two molecules of XerC and two molecules of XerD.</text>
</comment>
<dbReference type="GO" id="GO:0051301">
    <property type="term" value="P:cell division"/>
    <property type="evidence" value="ECO:0007669"/>
    <property type="project" value="UniProtKB-UniRule"/>
</dbReference>
<evidence type="ECO:0000256" key="9">
    <source>
        <dbReference type="ARBA" id="ARBA00023306"/>
    </source>
</evidence>
<comment type="subcellular location">
    <subcellularLocation>
        <location evidence="1 10">Cytoplasm</location>
    </subcellularLocation>
</comment>
<evidence type="ECO:0000259" key="12">
    <source>
        <dbReference type="PROSITE" id="PS51898"/>
    </source>
</evidence>
<evidence type="ECO:0000256" key="5">
    <source>
        <dbReference type="ARBA" id="ARBA00022829"/>
    </source>
</evidence>
<feature type="active site" evidence="10">
    <location>
        <position position="251"/>
    </location>
</feature>
<evidence type="ECO:0000256" key="6">
    <source>
        <dbReference type="ARBA" id="ARBA00022908"/>
    </source>
</evidence>
<name>A0A0R1LQR0_9LACO</name>
<dbReference type="PROSITE" id="PS51900">
    <property type="entry name" value="CB"/>
    <property type="match status" value="1"/>
</dbReference>
<evidence type="ECO:0000256" key="4">
    <source>
        <dbReference type="ARBA" id="ARBA00022618"/>
    </source>
</evidence>
<dbReference type="SUPFAM" id="SSF56349">
    <property type="entry name" value="DNA breaking-rejoining enzymes"/>
    <property type="match status" value="1"/>
</dbReference>
<dbReference type="PATRIC" id="fig|1423776.4.peg.1082"/>
<reference evidence="14 15" key="1">
    <citation type="journal article" date="2015" name="Genome Announc.">
        <title>Expanding the biotechnology potential of lactobacilli through comparative genomics of 213 strains and associated genera.</title>
        <authorList>
            <person name="Sun Z."/>
            <person name="Harris H.M."/>
            <person name="McCann A."/>
            <person name="Guo C."/>
            <person name="Argimon S."/>
            <person name="Zhang W."/>
            <person name="Yang X."/>
            <person name="Jeffery I.B."/>
            <person name="Cooney J.C."/>
            <person name="Kagawa T.F."/>
            <person name="Liu W."/>
            <person name="Song Y."/>
            <person name="Salvetti E."/>
            <person name="Wrobel A."/>
            <person name="Rasinkangas P."/>
            <person name="Parkhill J."/>
            <person name="Rea M.C."/>
            <person name="O'Sullivan O."/>
            <person name="Ritari J."/>
            <person name="Douillard F.P."/>
            <person name="Paul Ross R."/>
            <person name="Yang R."/>
            <person name="Briner A.E."/>
            <person name="Felis G.E."/>
            <person name="de Vos W.M."/>
            <person name="Barrangou R."/>
            <person name="Klaenhammer T.R."/>
            <person name="Caufield P.W."/>
            <person name="Cui Y."/>
            <person name="Zhang H."/>
            <person name="O'Toole P.W."/>
        </authorList>
    </citation>
    <scope>NUCLEOTIDE SEQUENCE [LARGE SCALE GENOMIC DNA]</scope>
    <source>
        <strain evidence="14 15">DSM 19909</strain>
    </source>
</reference>
<dbReference type="InterPro" id="IPR010998">
    <property type="entry name" value="Integrase_recombinase_N"/>
</dbReference>
<accession>A0A0R1LQR0</accession>
<dbReference type="Gene3D" id="1.10.150.130">
    <property type="match status" value="1"/>
</dbReference>
<evidence type="ECO:0000256" key="7">
    <source>
        <dbReference type="ARBA" id="ARBA00023125"/>
    </source>
</evidence>
<gene>
    <name evidence="10" type="primary">xerC</name>
    <name evidence="14" type="ORF">FD04_GL001071</name>
</gene>